<dbReference type="Gene3D" id="3.30.750.24">
    <property type="entry name" value="STAS domain"/>
    <property type="match status" value="1"/>
</dbReference>
<dbReference type="OrthoDB" id="2456599at2"/>
<accession>A0A417YWA1</accession>
<dbReference type="InterPro" id="IPR036513">
    <property type="entry name" value="STAS_dom_sf"/>
</dbReference>
<dbReference type="PROSITE" id="PS50801">
    <property type="entry name" value="STAS"/>
    <property type="match status" value="1"/>
</dbReference>
<name>A0A417YWA1_9BACI</name>
<feature type="domain" description="STAS" evidence="1">
    <location>
        <begin position="41"/>
        <end position="149"/>
    </location>
</feature>
<organism evidence="2 3">
    <name type="scientific">Neobacillus notoginsengisoli</name>
    <dbReference type="NCBI Taxonomy" id="1578198"/>
    <lineage>
        <taxon>Bacteria</taxon>
        <taxon>Bacillati</taxon>
        <taxon>Bacillota</taxon>
        <taxon>Bacilli</taxon>
        <taxon>Bacillales</taxon>
        <taxon>Bacillaceae</taxon>
        <taxon>Neobacillus</taxon>
    </lineage>
</organism>
<protein>
    <submittedName>
        <fullName evidence="2">STAS domain-containing protein</fullName>
    </submittedName>
</protein>
<reference evidence="2 3" key="1">
    <citation type="journal article" date="2017" name="Int. J. Syst. Evol. Microbiol.">
        <title>Bacillus notoginsengisoli sp. nov., a novel bacterium isolated from the rhizosphere of Panax notoginseng.</title>
        <authorList>
            <person name="Zhang M.Y."/>
            <person name="Cheng J."/>
            <person name="Cai Y."/>
            <person name="Zhang T.Y."/>
            <person name="Wu Y.Y."/>
            <person name="Manikprabhu D."/>
            <person name="Li W.J."/>
            <person name="Zhang Y.X."/>
        </authorList>
    </citation>
    <scope>NUCLEOTIDE SEQUENCE [LARGE SCALE GENOMIC DNA]</scope>
    <source>
        <strain evidence="2 3">JCM 30743</strain>
    </source>
</reference>
<dbReference type="CDD" id="cd07041">
    <property type="entry name" value="STAS_RsbR_RsbS_like"/>
    <property type="match status" value="1"/>
</dbReference>
<proteinExistence type="predicted"/>
<dbReference type="Proteomes" id="UP000284416">
    <property type="component" value="Unassembled WGS sequence"/>
</dbReference>
<evidence type="ECO:0000259" key="1">
    <source>
        <dbReference type="PROSITE" id="PS50801"/>
    </source>
</evidence>
<evidence type="ECO:0000313" key="3">
    <source>
        <dbReference type="Proteomes" id="UP000284416"/>
    </source>
</evidence>
<dbReference type="InterPro" id="IPR002645">
    <property type="entry name" value="STAS_dom"/>
</dbReference>
<dbReference type="Pfam" id="PF01740">
    <property type="entry name" value="STAS"/>
    <property type="match status" value="1"/>
</dbReference>
<dbReference type="AlphaFoldDB" id="A0A417YWA1"/>
<dbReference type="EMBL" id="QWEG01000004">
    <property type="protein sequence ID" value="RHW41662.1"/>
    <property type="molecule type" value="Genomic_DNA"/>
</dbReference>
<gene>
    <name evidence="2" type="ORF">D1B31_08075</name>
</gene>
<dbReference type="InterPro" id="IPR051932">
    <property type="entry name" value="Bact_StressResp_Reg"/>
</dbReference>
<comment type="caution">
    <text evidence="2">The sequence shown here is derived from an EMBL/GenBank/DDBJ whole genome shotgun (WGS) entry which is preliminary data.</text>
</comment>
<evidence type="ECO:0000313" key="2">
    <source>
        <dbReference type="EMBL" id="RHW41662.1"/>
    </source>
</evidence>
<sequence length="170" mass="18772">MSKNSEIQILRDKNRELMERVNELESLVRTVSVPIIPSILPGVILVPLAGEISPQRFDLIIPKILSHAGSKDVDSVILDFSAISMEEIGDLNILGHYLINLTSSLRLVGVQAIVVGIHPQFAQELVMSQVSFIKELKTFSTFKAALQSLMKDKGLSLVEISRESQNHTLA</sequence>
<dbReference type="SUPFAM" id="SSF52091">
    <property type="entry name" value="SpoIIaa-like"/>
    <property type="match status" value="1"/>
</dbReference>
<dbReference type="RefSeq" id="WP_118920244.1">
    <property type="nucleotide sequence ID" value="NZ_QWEG01000004.1"/>
</dbReference>
<dbReference type="PANTHER" id="PTHR33745">
    <property type="entry name" value="RSBT ANTAGONIST PROTEIN RSBS-RELATED"/>
    <property type="match status" value="1"/>
</dbReference>
<keyword evidence="3" id="KW-1185">Reference proteome</keyword>